<organism evidence="4 5">
    <name type="scientific">Haliovirga abyssi</name>
    <dbReference type="NCBI Taxonomy" id="2996794"/>
    <lineage>
        <taxon>Bacteria</taxon>
        <taxon>Fusobacteriati</taxon>
        <taxon>Fusobacteriota</taxon>
        <taxon>Fusobacteriia</taxon>
        <taxon>Fusobacteriales</taxon>
        <taxon>Haliovirgaceae</taxon>
        <taxon>Haliovirga</taxon>
    </lineage>
</organism>
<reference evidence="4 5" key="1">
    <citation type="submission" date="2022-11" db="EMBL/GenBank/DDBJ databases">
        <title>Haliovirga abyssi gen. nov., sp. nov., a mesophilic fermentative bacterium isolated from the Iheya North hydrothermal field and the proposal of Haliovirgaceae fam. nov.</title>
        <authorList>
            <person name="Miyazaki U."/>
            <person name="Tame A."/>
            <person name="Miyazaki J."/>
            <person name="Takai K."/>
            <person name="Sawayama S."/>
            <person name="Kitajima M."/>
            <person name="Okamoto A."/>
            <person name="Nakagawa S."/>
        </authorList>
    </citation>
    <scope>NUCLEOTIDE SEQUENCE [LARGE SCALE GENOMIC DNA]</scope>
    <source>
        <strain evidence="4 5">IC12</strain>
    </source>
</reference>
<dbReference type="Gene3D" id="1.10.10.60">
    <property type="entry name" value="Homeodomain-like"/>
    <property type="match status" value="1"/>
</dbReference>
<sequence length="190" mass="22480">MSKKEELMKFALELFAKEGYDNVGVQKIVDSAGVKKPTLYHYFRSKEGLINAILTEKFLPFLDELAKISDYKGDIVLTLEKIMFCYFKFAKENSDFYRLILNHAYSPEKSQTYKSTMEYHTKQHMLIEKMFLEAEKQHGNMRGRSRMYTFSFMGMINSGISYYFYTKDEKDISEESARQLCRQFMYGIFS</sequence>
<evidence type="ECO:0000259" key="3">
    <source>
        <dbReference type="PROSITE" id="PS50977"/>
    </source>
</evidence>
<feature type="DNA-binding region" description="H-T-H motif" evidence="2">
    <location>
        <begin position="24"/>
        <end position="43"/>
    </location>
</feature>
<dbReference type="PROSITE" id="PS50977">
    <property type="entry name" value="HTH_TETR_2"/>
    <property type="match status" value="1"/>
</dbReference>
<dbReference type="InterPro" id="IPR001647">
    <property type="entry name" value="HTH_TetR"/>
</dbReference>
<dbReference type="PRINTS" id="PR00455">
    <property type="entry name" value="HTHTETR"/>
</dbReference>
<dbReference type="GO" id="GO:0003677">
    <property type="term" value="F:DNA binding"/>
    <property type="evidence" value="ECO:0007669"/>
    <property type="project" value="UniProtKB-UniRule"/>
</dbReference>
<protein>
    <recommendedName>
        <fullName evidence="3">HTH tetR-type domain-containing protein</fullName>
    </recommendedName>
</protein>
<dbReference type="PANTHER" id="PTHR43479">
    <property type="entry name" value="ACREF/ENVCD OPERON REPRESSOR-RELATED"/>
    <property type="match status" value="1"/>
</dbReference>
<gene>
    <name evidence="4" type="ORF">HLVA_19010</name>
</gene>
<dbReference type="InterPro" id="IPR050624">
    <property type="entry name" value="HTH-type_Tx_Regulator"/>
</dbReference>
<accession>A0AAU9DFV7</accession>
<keyword evidence="1 2" id="KW-0238">DNA-binding</keyword>
<evidence type="ECO:0000256" key="2">
    <source>
        <dbReference type="PROSITE-ProRule" id="PRU00335"/>
    </source>
</evidence>
<dbReference type="SUPFAM" id="SSF46689">
    <property type="entry name" value="Homeodomain-like"/>
    <property type="match status" value="1"/>
</dbReference>
<evidence type="ECO:0000313" key="4">
    <source>
        <dbReference type="EMBL" id="BDU51332.1"/>
    </source>
</evidence>
<evidence type="ECO:0000313" key="5">
    <source>
        <dbReference type="Proteomes" id="UP001321582"/>
    </source>
</evidence>
<name>A0AAU9DFV7_9FUSO</name>
<keyword evidence="5" id="KW-1185">Reference proteome</keyword>
<dbReference type="PANTHER" id="PTHR43479:SF11">
    <property type="entry name" value="ACREF_ENVCD OPERON REPRESSOR-RELATED"/>
    <property type="match status" value="1"/>
</dbReference>
<dbReference type="Proteomes" id="UP001321582">
    <property type="component" value="Chromosome"/>
</dbReference>
<dbReference type="InterPro" id="IPR009057">
    <property type="entry name" value="Homeodomain-like_sf"/>
</dbReference>
<proteinExistence type="predicted"/>
<dbReference type="Pfam" id="PF00440">
    <property type="entry name" value="TetR_N"/>
    <property type="match status" value="1"/>
</dbReference>
<dbReference type="RefSeq" id="WP_307904211.1">
    <property type="nucleotide sequence ID" value="NZ_AP027059.1"/>
</dbReference>
<dbReference type="KEGG" id="haby:HLVA_19010"/>
<dbReference type="Gene3D" id="1.10.357.10">
    <property type="entry name" value="Tetracycline Repressor, domain 2"/>
    <property type="match status" value="1"/>
</dbReference>
<evidence type="ECO:0000256" key="1">
    <source>
        <dbReference type="ARBA" id="ARBA00023125"/>
    </source>
</evidence>
<dbReference type="AlphaFoldDB" id="A0AAU9DFV7"/>
<dbReference type="EMBL" id="AP027059">
    <property type="protein sequence ID" value="BDU51332.1"/>
    <property type="molecule type" value="Genomic_DNA"/>
</dbReference>
<feature type="domain" description="HTH tetR-type" evidence="3">
    <location>
        <begin position="1"/>
        <end position="61"/>
    </location>
</feature>